<dbReference type="InterPro" id="IPR002781">
    <property type="entry name" value="TM_pro_TauE-like"/>
</dbReference>
<evidence type="ECO:0000313" key="10">
    <source>
        <dbReference type="Proteomes" id="UP000007383"/>
    </source>
</evidence>
<feature type="transmembrane region" description="Helical" evidence="8">
    <location>
        <begin position="69"/>
        <end position="88"/>
    </location>
</feature>
<proteinExistence type="inferred from homology"/>
<dbReference type="PATRIC" id="fig|889378.3.peg.136"/>
<reference evidence="10" key="1">
    <citation type="journal article" date="2013" name="Stand. Genomic Sci.">
        <title>Complete genome sequence of the halophilic bacterium Spirochaeta africana type strain (Z-7692(T)) from the alkaline Lake Magadi in the East African Rift.</title>
        <authorList>
            <person name="Liolos K."/>
            <person name="Abt B."/>
            <person name="Scheuner C."/>
            <person name="Teshima H."/>
            <person name="Held B."/>
            <person name="Lapidus A."/>
            <person name="Nolan M."/>
            <person name="Lucas S."/>
            <person name="Deshpande S."/>
            <person name="Cheng J.F."/>
            <person name="Tapia R."/>
            <person name="Goodwin L.A."/>
            <person name="Pitluck S."/>
            <person name="Pagani I."/>
            <person name="Ivanova N."/>
            <person name="Mavromatis K."/>
            <person name="Mikhailova N."/>
            <person name="Huntemann M."/>
            <person name="Pati A."/>
            <person name="Chen A."/>
            <person name="Palaniappan K."/>
            <person name="Land M."/>
            <person name="Rohde M."/>
            <person name="Tindall B.J."/>
            <person name="Detter J.C."/>
            <person name="Goker M."/>
            <person name="Bristow J."/>
            <person name="Eisen J.A."/>
            <person name="Markowitz V."/>
            <person name="Hugenholtz P."/>
            <person name="Woyke T."/>
            <person name="Klenk H.P."/>
            <person name="Kyrpides N.C."/>
        </authorList>
    </citation>
    <scope>NUCLEOTIDE SEQUENCE</scope>
    <source>
        <strain evidence="10">ATCC 700263 / DSM 8902 / Z-7692</strain>
    </source>
</reference>
<feature type="transmembrane region" description="Helical" evidence="8">
    <location>
        <begin position="128"/>
        <end position="154"/>
    </location>
</feature>
<comment type="subcellular location">
    <subcellularLocation>
        <location evidence="1 8">Cell membrane</location>
        <topology evidence="1 8">Multi-pass membrane protein</topology>
    </subcellularLocation>
</comment>
<dbReference type="InterPro" id="IPR052017">
    <property type="entry name" value="TSUP"/>
</dbReference>
<evidence type="ECO:0000256" key="3">
    <source>
        <dbReference type="ARBA" id="ARBA00022448"/>
    </source>
</evidence>
<dbReference type="Proteomes" id="UP000007383">
    <property type="component" value="Chromosome"/>
</dbReference>
<name>H9UFE9_SPIAZ</name>
<keyword evidence="5 8" id="KW-0812">Transmembrane</keyword>
<keyword evidence="7 8" id="KW-0472">Membrane</keyword>
<evidence type="ECO:0000256" key="2">
    <source>
        <dbReference type="ARBA" id="ARBA00009142"/>
    </source>
</evidence>
<dbReference type="OrthoDB" id="7843147at2"/>
<evidence type="ECO:0000256" key="6">
    <source>
        <dbReference type="ARBA" id="ARBA00022989"/>
    </source>
</evidence>
<feature type="transmembrane region" description="Helical" evidence="8">
    <location>
        <begin position="95"/>
        <end position="113"/>
    </location>
</feature>
<dbReference type="STRING" id="889378.Spiaf_0133"/>
<dbReference type="HOGENOM" id="CLU_054750_5_2_12"/>
<organism evidence="9 10">
    <name type="scientific">Spirochaeta africana (strain ATCC 700263 / DSM 8902 / Z-7692)</name>
    <dbReference type="NCBI Taxonomy" id="889378"/>
    <lineage>
        <taxon>Bacteria</taxon>
        <taxon>Pseudomonadati</taxon>
        <taxon>Spirochaetota</taxon>
        <taxon>Spirochaetia</taxon>
        <taxon>Spirochaetales</taxon>
        <taxon>Spirochaetaceae</taxon>
        <taxon>Spirochaeta</taxon>
    </lineage>
</organism>
<sequence length="244" mass="25410">MPELAVLGLIYGTAGLLQGVVGFGFALLSVPLVAGIYDLPTAVIMNTVVGTANCAYKAWLLREQAEYRLVLQFFAAASLGVPVGVLAISRAAHGPAMIGLGLFVIVVAAANLLSREGVGVAMRRSEGFWLLAGLTGLFAGAFSTPGPAAVPYFVGRSSRVESAKANLQVFFTLAALPVIVFHSAAGNMSATALARASLFLPLVLLLTFAGTRAARLLRADRLRRVVDGGLIALGAYLILEQLAR</sequence>
<dbReference type="GO" id="GO:0005886">
    <property type="term" value="C:plasma membrane"/>
    <property type="evidence" value="ECO:0007669"/>
    <property type="project" value="UniProtKB-SubCell"/>
</dbReference>
<feature type="transmembrane region" description="Helical" evidence="8">
    <location>
        <begin position="192"/>
        <end position="210"/>
    </location>
</feature>
<dbReference type="Pfam" id="PF01925">
    <property type="entry name" value="TauE"/>
    <property type="match status" value="1"/>
</dbReference>
<accession>H9UFE9</accession>
<comment type="similarity">
    <text evidence="2 8">Belongs to the 4-toluene sulfonate uptake permease (TSUP) (TC 2.A.102) family.</text>
</comment>
<evidence type="ECO:0000256" key="1">
    <source>
        <dbReference type="ARBA" id="ARBA00004651"/>
    </source>
</evidence>
<keyword evidence="3" id="KW-0813">Transport</keyword>
<dbReference type="PANTHER" id="PTHR30269:SF37">
    <property type="entry name" value="MEMBRANE TRANSPORTER PROTEIN"/>
    <property type="match status" value="1"/>
</dbReference>
<dbReference type="eggNOG" id="COG0730">
    <property type="taxonomic scope" value="Bacteria"/>
</dbReference>
<keyword evidence="6 8" id="KW-1133">Transmembrane helix</keyword>
<evidence type="ECO:0000256" key="5">
    <source>
        <dbReference type="ARBA" id="ARBA00022692"/>
    </source>
</evidence>
<dbReference type="RefSeq" id="WP_014454240.1">
    <property type="nucleotide sequence ID" value="NC_017098.1"/>
</dbReference>
<evidence type="ECO:0000256" key="8">
    <source>
        <dbReference type="RuleBase" id="RU363041"/>
    </source>
</evidence>
<evidence type="ECO:0000256" key="7">
    <source>
        <dbReference type="ARBA" id="ARBA00023136"/>
    </source>
</evidence>
<dbReference type="PANTHER" id="PTHR30269">
    <property type="entry name" value="TRANSMEMBRANE PROTEIN YFCA"/>
    <property type="match status" value="1"/>
</dbReference>
<keyword evidence="10" id="KW-1185">Reference proteome</keyword>
<protein>
    <recommendedName>
        <fullName evidence="8">Probable membrane transporter protein</fullName>
    </recommendedName>
</protein>
<keyword evidence="4 8" id="KW-1003">Cell membrane</keyword>
<evidence type="ECO:0000256" key="4">
    <source>
        <dbReference type="ARBA" id="ARBA00022475"/>
    </source>
</evidence>
<dbReference type="AlphaFoldDB" id="H9UFE9"/>
<evidence type="ECO:0000313" key="9">
    <source>
        <dbReference type="EMBL" id="AFG36242.1"/>
    </source>
</evidence>
<dbReference type="KEGG" id="sfc:Spiaf_0133"/>
<gene>
    <name evidence="9" type="ordered locus">Spiaf_0133</name>
</gene>
<dbReference type="EMBL" id="CP003282">
    <property type="protein sequence ID" value="AFG36242.1"/>
    <property type="molecule type" value="Genomic_DNA"/>
</dbReference>